<evidence type="ECO:0000313" key="1">
    <source>
        <dbReference type="EMBL" id="TMS58473.1"/>
    </source>
</evidence>
<proteinExistence type="predicted"/>
<comment type="caution">
    <text evidence="1">The sequence shown here is derived from an EMBL/GenBank/DDBJ whole genome shotgun (WGS) entry which is preliminary data.</text>
</comment>
<dbReference type="EMBL" id="AKCV02000015">
    <property type="protein sequence ID" value="TMS58473.1"/>
    <property type="molecule type" value="Genomic_DNA"/>
</dbReference>
<gene>
    <name evidence="1" type="ORF">MW7_007005</name>
</gene>
<dbReference type="Proteomes" id="UP000004277">
    <property type="component" value="Unassembled WGS sequence"/>
</dbReference>
<protein>
    <submittedName>
        <fullName evidence="1">Uncharacterized protein</fullName>
    </submittedName>
</protein>
<reference evidence="1" key="1">
    <citation type="submission" date="2019-05" db="EMBL/GenBank/DDBJ databases">
        <title>Revised genome assembly of Burkholderiaceae (previously Ralstonia) sp. PBA.</title>
        <authorList>
            <person name="Gan H.M."/>
        </authorList>
    </citation>
    <scope>NUCLEOTIDE SEQUENCE</scope>
    <source>
        <strain evidence="1">PBA</strain>
    </source>
</reference>
<sequence>MRAMIRSALVAPAALALAVAAWAAPGPEEPVVETLVVQETVQVPPHAVHAGTSGDAPAPSVAVAAVVPGIGRPVDARALDGYRGGTGIVVNDMRLRGVVADNTAIDVTTGSNMIRDGAFAHMNGIPTVVQNTGANVLIQSATIVNVQFQAP</sequence>
<name>A0ACD3SR02_9BURK</name>
<keyword evidence="2" id="KW-1185">Reference proteome</keyword>
<evidence type="ECO:0000313" key="2">
    <source>
        <dbReference type="Proteomes" id="UP000004277"/>
    </source>
</evidence>
<accession>A0ACD3SR02</accession>
<organism evidence="1 2">
    <name type="scientific">Imbroritus primus</name>
    <dbReference type="NCBI Taxonomy" id="3058603"/>
    <lineage>
        <taxon>Bacteria</taxon>
        <taxon>Pseudomonadati</taxon>
        <taxon>Pseudomonadota</taxon>
        <taxon>Betaproteobacteria</taxon>
        <taxon>Burkholderiales</taxon>
        <taxon>Burkholderiaceae</taxon>
        <taxon>Imbroritus</taxon>
    </lineage>
</organism>